<organism evidence="1 2">
    <name type="scientific">Sphenostylis stenocarpa</name>
    <dbReference type="NCBI Taxonomy" id="92480"/>
    <lineage>
        <taxon>Eukaryota</taxon>
        <taxon>Viridiplantae</taxon>
        <taxon>Streptophyta</taxon>
        <taxon>Embryophyta</taxon>
        <taxon>Tracheophyta</taxon>
        <taxon>Spermatophyta</taxon>
        <taxon>Magnoliopsida</taxon>
        <taxon>eudicotyledons</taxon>
        <taxon>Gunneridae</taxon>
        <taxon>Pentapetalae</taxon>
        <taxon>rosids</taxon>
        <taxon>fabids</taxon>
        <taxon>Fabales</taxon>
        <taxon>Fabaceae</taxon>
        <taxon>Papilionoideae</taxon>
        <taxon>50 kb inversion clade</taxon>
        <taxon>NPAAA clade</taxon>
        <taxon>indigoferoid/millettioid clade</taxon>
        <taxon>Phaseoleae</taxon>
        <taxon>Sphenostylis</taxon>
    </lineage>
</organism>
<name>A0AA86V6N3_9FABA</name>
<keyword evidence="2" id="KW-1185">Reference proteome</keyword>
<accession>A0AA86V6N3</accession>
<evidence type="ECO:0000313" key="2">
    <source>
        <dbReference type="Proteomes" id="UP001189624"/>
    </source>
</evidence>
<reference evidence="1" key="1">
    <citation type="submission" date="2023-10" db="EMBL/GenBank/DDBJ databases">
        <authorList>
            <person name="Domelevo Entfellner J.-B."/>
        </authorList>
    </citation>
    <scope>NUCLEOTIDE SEQUENCE</scope>
</reference>
<protein>
    <submittedName>
        <fullName evidence="1">Uncharacterized protein</fullName>
    </submittedName>
</protein>
<gene>
    <name evidence="1" type="ORF">AYBTSS11_LOCUS7931</name>
</gene>
<dbReference type="EMBL" id="OY731400">
    <property type="protein sequence ID" value="CAJ1937280.1"/>
    <property type="molecule type" value="Genomic_DNA"/>
</dbReference>
<dbReference type="Gramene" id="rna-AYBTSS11_LOCUS7931">
    <property type="protein sequence ID" value="CAJ1937280.1"/>
    <property type="gene ID" value="gene-AYBTSS11_LOCUS7931"/>
</dbReference>
<evidence type="ECO:0000313" key="1">
    <source>
        <dbReference type="EMBL" id="CAJ1937280.1"/>
    </source>
</evidence>
<dbReference type="Proteomes" id="UP001189624">
    <property type="component" value="Chromosome 3"/>
</dbReference>
<dbReference type="AlphaFoldDB" id="A0AA86V6N3"/>
<sequence length="73" mass="8570">MHLNLVSEREGMEMKSTTLTPISEVYLLLPRGLWPLSWTQMVNIRPLDASREKPLRESQQTTPSLFIHQLYLF</sequence>
<proteinExistence type="predicted"/>